<evidence type="ECO:0000259" key="2">
    <source>
        <dbReference type="Pfam" id="PF21741"/>
    </source>
</evidence>
<sequence>MLQGILYEEDSVFLFLLVTVAMGGWAAWMTARAVALGWRPAWQIVPPLLLLAGAVRFIHFALFQGTLLSARYYAADALVVLLVGALAFRVTRVQQMTGQYPWLYERRGPLAWRAKGPEAT</sequence>
<dbReference type="Proteomes" id="UP001055156">
    <property type="component" value="Unassembled WGS sequence"/>
</dbReference>
<dbReference type="Pfam" id="PF21741">
    <property type="entry name" value="DUF6867"/>
    <property type="match status" value="1"/>
</dbReference>
<keyword evidence="1" id="KW-1133">Transmembrane helix</keyword>
<feature type="transmembrane region" description="Helical" evidence="1">
    <location>
        <begin position="12"/>
        <end position="35"/>
    </location>
</feature>
<reference evidence="3" key="1">
    <citation type="journal article" date="2021" name="Front. Microbiol.">
        <title>Comprehensive Comparative Genomics and Phenotyping of Methylobacterium Species.</title>
        <authorList>
            <person name="Alessa O."/>
            <person name="Ogura Y."/>
            <person name="Fujitani Y."/>
            <person name="Takami H."/>
            <person name="Hayashi T."/>
            <person name="Sahin N."/>
            <person name="Tani A."/>
        </authorList>
    </citation>
    <scope>NUCLEOTIDE SEQUENCE</scope>
    <source>
        <strain evidence="3">NBRC 15689</strain>
    </source>
</reference>
<dbReference type="InterPro" id="IPR049201">
    <property type="entry name" value="DUF6867"/>
</dbReference>
<feature type="transmembrane region" description="Helical" evidence="1">
    <location>
        <begin position="47"/>
        <end position="66"/>
    </location>
</feature>
<evidence type="ECO:0000313" key="3">
    <source>
        <dbReference type="EMBL" id="GJE29182.1"/>
    </source>
</evidence>
<comment type="caution">
    <text evidence="3">The sequence shown here is derived from an EMBL/GenBank/DDBJ whole genome shotgun (WGS) entry which is preliminary data.</text>
</comment>
<gene>
    <name evidence="3" type="ORF">LKMONMHP_4061</name>
</gene>
<keyword evidence="1" id="KW-0472">Membrane</keyword>
<evidence type="ECO:0000313" key="4">
    <source>
        <dbReference type="Proteomes" id="UP001055156"/>
    </source>
</evidence>
<evidence type="ECO:0000256" key="1">
    <source>
        <dbReference type="SAM" id="Phobius"/>
    </source>
</evidence>
<protein>
    <recommendedName>
        <fullName evidence="2">DUF6867 domain-containing protein</fullName>
    </recommendedName>
</protein>
<dbReference type="EMBL" id="BPQV01000014">
    <property type="protein sequence ID" value="GJE29182.1"/>
    <property type="molecule type" value="Genomic_DNA"/>
</dbReference>
<accession>A0ABQ4TGL0</accession>
<dbReference type="RefSeq" id="WP_238313442.1">
    <property type="nucleotide sequence ID" value="NZ_BPQV01000014.1"/>
</dbReference>
<feature type="domain" description="DUF6867" evidence="2">
    <location>
        <begin position="11"/>
        <end position="115"/>
    </location>
</feature>
<proteinExistence type="predicted"/>
<keyword evidence="4" id="KW-1185">Reference proteome</keyword>
<organism evidence="3 4">
    <name type="scientific">Methylobacterium organophilum</name>
    <dbReference type="NCBI Taxonomy" id="410"/>
    <lineage>
        <taxon>Bacteria</taxon>
        <taxon>Pseudomonadati</taxon>
        <taxon>Pseudomonadota</taxon>
        <taxon>Alphaproteobacteria</taxon>
        <taxon>Hyphomicrobiales</taxon>
        <taxon>Methylobacteriaceae</taxon>
        <taxon>Methylobacterium</taxon>
    </lineage>
</organism>
<feature type="transmembrane region" description="Helical" evidence="1">
    <location>
        <begin position="72"/>
        <end position="90"/>
    </location>
</feature>
<reference evidence="3" key="2">
    <citation type="submission" date="2021-08" db="EMBL/GenBank/DDBJ databases">
        <authorList>
            <person name="Tani A."/>
            <person name="Ola A."/>
            <person name="Ogura Y."/>
            <person name="Katsura K."/>
            <person name="Hayashi T."/>
        </authorList>
    </citation>
    <scope>NUCLEOTIDE SEQUENCE</scope>
    <source>
        <strain evidence="3">NBRC 15689</strain>
    </source>
</reference>
<keyword evidence="1" id="KW-0812">Transmembrane</keyword>
<name>A0ABQ4TGL0_METOR</name>